<reference evidence="1" key="1">
    <citation type="submission" date="2014-11" db="EMBL/GenBank/DDBJ databases">
        <authorList>
            <person name="Amaro Gonzalez C."/>
        </authorList>
    </citation>
    <scope>NUCLEOTIDE SEQUENCE</scope>
</reference>
<dbReference type="AlphaFoldDB" id="A0A0E9QI44"/>
<evidence type="ECO:0000313" key="1">
    <source>
        <dbReference type="EMBL" id="JAH16187.1"/>
    </source>
</evidence>
<protein>
    <submittedName>
        <fullName evidence="1">Uncharacterized protein</fullName>
    </submittedName>
</protein>
<reference evidence="1" key="2">
    <citation type="journal article" date="2015" name="Fish Shellfish Immunol.">
        <title>Early steps in the European eel (Anguilla anguilla)-Vibrio vulnificus interaction in the gills: Role of the RtxA13 toxin.</title>
        <authorList>
            <person name="Callol A."/>
            <person name="Pajuelo D."/>
            <person name="Ebbesson L."/>
            <person name="Teles M."/>
            <person name="MacKenzie S."/>
            <person name="Amaro C."/>
        </authorList>
    </citation>
    <scope>NUCLEOTIDE SEQUENCE</scope>
</reference>
<proteinExistence type="predicted"/>
<dbReference type="EMBL" id="GBXM01092390">
    <property type="protein sequence ID" value="JAH16187.1"/>
    <property type="molecule type" value="Transcribed_RNA"/>
</dbReference>
<organism evidence="1">
    <name type="scientific">Anguilla anguilla</name>
    <name type="common">European freshwater eel</name>
    <name type="synonym">Muraena anguilla</name>
    <dbReference type="NCBI Taxonomy" id="7936"/>
    <lineage>
        <taxon>Eukaryota</taxon>
        <taxon>Metazoa</taxon>
        <taxon>Chordata</taxon>
        <taxon>Craniata</taxon>
        <taxon>Vertebrata</taxon>
        <taxon>Euteleostomi</taxon>
        <taxon>Actinopterygii</taxon>
        <taxon>Neopterygii</taxon>
        <taxon>Teleostei</taxon>
        <taxon>Anguilliformes</taxon>
        <taxon>Anguillidae</taxon>
        <taxon>Anguilla</taxon>
    </lineage>
</organism>
<accession>A0A0E9QI44</accession>
<name>A0A0E9QI44_ANGAN</name>
<sequence length="25" mass="2782">MYFSGVSCQLFSHAKFLSCCIPIIS</sequence>